<dbReference type="InterPro" id="IPR039418">
    <property type="entry name" value="LexA-like"/>
</dbReference>
<dbReference type="InterPro" id="IPR010982">
    <property type="entry name" value="Lambda_DNA-bd_dom_sf"/>
</dbReference>
<dbReference type="PROSITE" id="PS50943">
    <property type="entry name" value="HTH_CROC1"/>
    <property type="match status" value="1"/>
</dbReference>
<dbReference type="AlphaFoldDB" id="A0A7C2ZDL6"/>
<sequence>MDGQVGERIKQARLSFGLSQAELAKLVGVSERTIRNYESGEIKKPYHLQKIAKALKVSPDWLLKGVGTLPEKQETSPTAVILYYPNVVVSSDLGTINESEKGLRLYIDRTLLELLNIHTSQNLILACVSGDSMEPLISHGDCIIIEKTPKAKNGEVVIANINGEVYVKKLFKDPFGKWIRLTSANPYYPDIELKGAEIENLKIIGVIRAKIKPF</sequence>
<comment type="caution">
    <text evidence="5">The sequence shown here is derived from an EMBL/GenBank/DDBJ whole genome shotgun (WGS) entry which is preliminary data.</text>
</comment>
<dbReference type="CDD" id="cd06529">
    <property type="entry name" value="S24_LexA-like"/>
    <property type="match status" value="1"/>
</dbReference>
<dbReference type="Gene3D" id="1.10.260.40">
    <property type="entry name" value="lambda repressor-like DNA-binding domains"/>
    <property type="match status" value="1"/>
</dbReference>
<accession>A0A7C2ZDL6</accession>
<organism evidence="5">
    <name type="scientific">Hydrogenobacter sp</name>
    <dbReference type="NCBI Taxonomy" id="2152829"/>
    <lineage>
        <taxon>Bacteria</taxon>
        <taxon>Pseudomonadati</taxon>
        <taxon>Aquificota</taxon>
        <taxon>Aquificia</taxon>
        <taxon>Aquificales</taxon>
        <taxon>Aquificaceae</taxon>
        <taxon>Hydrogenobacter</taxon>
    </lineage>
</organism>
<dbReference type="PANTHER" id="PTHR40661:SF3">
    <property type="entry name" value="FELS-1 PROPHAGE TRANSCRIPTIONAL REGULATOR"/>
    <property type="match status" value="1"/>
</dbReference>
<dbReference type="SMART" id="SM00530">
    <property type="entry name" value="HTH_XRE"/>
    <property type="match status" value="1"/>
</dbReference>
<protein>
    <submittedName>
        <fullName evidence="5">LexA family transcriptional regulator</fullName>
    </submittedName>
</protein>
<evidence type="ECO:0000256" key="2">
    <source>
        <dbReference type="ARBA" id="ARBA00023125"/>
    </source>
</evidence>
<evidence type="ECO:0000313" key="5">
    <source>
        <dbReference type="EMBL" id="HEW45430.1"/>
    </source>
</evidence>
<dbReference type="PANTHER" id="PTHR40661">
    <property type="match status" value="1"/>
</dbReference>
<dbReference type="EMBL" id="DSFP01000025">
    <property type="protein sequence ID" value="HEW45430.1"/>
    <property type="molecule type" value="Genomic_DNA"/>
</dbReference>
<proteinExistence type="predicted"/>
<dbReference type="GO" id="GO:0003677">
    <property type="term" value="F:DNA binding"/>
    <property type="evidence" value="ECO:0007669"/>
    <property type="project" value="UniProtKB-KW"/>
</dbReference>
<feature type="domain" description="HTH cro/C1-type" evidence="4">
    <location>
        <begin position="9"/>
        <end position="62"/>
    </location>
</feature>
<evidence type="ECO:0000259" key="4">
    <source>
        <dbReference type="PROSITE" id="PS50943"/>
    </source>
</evidence>
<gene>
    <name evidence="5" type="ORF">ENO47_01985</name>
</gene>
<evidence type="ECO:0000256" key="3">
    <source>
        <dbReference type="ARBA" id="ARBA00023163"/>
    </source>
</evidence>
<dbReference type="Pfam" id="PF00717">
    <property type="entry name" value="Peptidase_S24"/>
    <property type="match status" value="1"/>
</dbReference>
<dbReference type="CDD" id="cd00093">
    <property type="entry name" value="HTH_XRE"/>
    <property type="match status" value="1"/>
</dbReference>
<reference evidence="5" key="1">
    <citation type="journal article" date="2020" name="mSystems">
        <title>Genome- and Community-Level Interaction Insights into Carbon Utilization and Element Cycling Functions of Hydrothermarchaeota in Hydrothermal Sediment.</title>
        <authorList>
            <person name="Zhou Z."/>
            <person name="Liu Y."/>
            <person name="Xu W."/>
            <person name="Pan J."/>
            <person name="Luo Z.H."/>
            <person name="Li M."/>
        </authorList>
    </citation>
    <scope>NUCLEOTIDE SEQUENCE [LARGE SCALE GENOMIC DNA]</scope>
    <source>
        <strain evidence="5">SpSt-132</strain>
    </source>
</reference>
<dbReference type="InterPro" id="IPR015927">
    <property type="entry name" value="Peptidase_S24_S26A/B/C"/>
</dbReference>
<dbReference type="SUPFAM" id="SSF51306">
    <property type="entry name" value="LexA/Signal peptidase"/>
    <property type="match status" value="1"/>
</dbReference>
<evidence type="ECO:0000256" key="1">
    <source>
        <dbReference type="ARBA" id="ARBA00023015"/>
    </source>
</evidence>
<dbReference type="InterPro" id="IPR036286">
    <property type="entry name" value="LexA/Signal_pep-like_sf"/>
</dbReference>
<keyword evidence="2" id="KW-0238">DNA-binding</keyword>
<name>A0A7C2ZDL6_9AQUI</name>
<dbReference type="SUPFAM" id="SSF47413">
    <property type="entry name" value="lambda repressor-like DNA-binding domains"/>
    <property type="match status" value="1"/>
</dbReference>
<keyword evidence="1" id="KW-0805">Transcription regulation</keyword>
<dbReference type="InterPro" id="IPR001387">
    <property type="entry name" value="Cro/C1-type_HTH"/>
</dbReference>
<dbReference type="Pfam" id="PF01381">
    <property type="entry name" value="HTH_3"/>
    <property type="match status" value="1"/>
</dbReference>
<dbReference type="Gene3D" id="2.10.109.10">
    <property type="entry name" value="Umud Fragment, subunit A"/>
    <property type="match status" value="1"/>
</dbReference>
<keyword evidence="3" id="KW-0804">Transcription</keyword>